<dbReference type="InterPro" id="IPR009078">
    <property type="entry name" value="Ferritin-like_SF"/>
</dbReference>
<gene>
    <name evidence="1" type="ORF">TBCH5v1_0430</name>
</gene>
<dbReference type="GeneID" id="26135716"/>
<accession>A0A0S1X9J5</accession>
<protein>
    <recommendedName>
        <fullName evidence="3">Rubrerythrin diiron-binding domain-containing protein</fullName>
    </recommendedName>
</protein>
<dbReference type="AlphaFoldDB" id="A0A0S1X9J5"/>
<dbReference type="STRING" id="55802.TBCH5v1_0430"/>
<name>A0A0S1X9J5_THEBA</name>
<evidence type="ECO:0000313" key="1">
    <source>
        <dbReference type="EMBL" id="ALM74399.1"/>
    </source>
</evidence>
<evidence type="ECO:0000313" key="2">
    <source>
        <dbReference type="Proteomes" id="UP000066042"/>
    </source>
</evidence>
<dbReference type="RefSeq" id="WP_056933301.1">
    <property type="nucleotide sequence ID" value="NZ_CP013050.1"/>
</dbReference>
<dbReference type="EMBL" id="CP013050">
    <property type="protein sequence ID" value="ALM74399.1"/>
    <property type="molecule type" value="Genomic_DNA"/>
</dbReference>
<organism evidence="1 2">
    <name type="scientific">Thermococcus barophilus</name>
    <dbReference type="NCBI Taxonomy" id="55802"/>
    <lineage>
        <taxon>Archaea</taxon>
        <taxon>Methanobacteriati</taxon>
        <taxon>Methanobacteriota</taxon>
        <taxon>Thermococci</taxon>
        <taxon>Thermococcales</taxon>
        <taxon>Thermococcaceae</taxon>
        <taxon>Thermococcus</taxon>
    </lineage>
</organism>
<proteinExistence type="predicted"/>
<evidence type="ECO:0008006" key="3">
    <source>
        <dbReference type="Google" id="ProtNLM"/>
    </source>
</evidence>
<reference evidence="1 2" key="1">
    <citation type="journal article" date="2016" name="Genome Announc.">
        <title>Complete genome sequence of the hyperthermophilic and piezophilic archaeon Thermococcus barophilus Ch5, capable of growth at the expense of hydrogenogenesis from carbon monoxide and formate.</title>
        <authorList>
            <person name="Oger P."/>
            <person name="Sokolova T.G."/>
            <person name="Kozhevnikova D.A."/>
            <person name="Taranov E.A."/>
            <person name="Vannier P."/>
            <person name="Lee H.S."/>
            <person name="Kwon K.K."/>
            <person name="Kang S.G."/>
            <person name="Lee J.H."/>
            <person name="Bonch-Osmolovskaya E.A."/>
            <person name="Lebedinsky A.V."/>
        </authorList>
    </citation>
    <scope>NUCLEOTIDE SEQUENCE [LARGE SCALE GENOMIC DNA]</scope>
    <source>
        <strain evidence="2">Ch5</strain>
    </source>
</reference>
<dbReference type="Proteomes" id="UP000066042">
    <property type="component" value="Chromosome"/>
</dbReference>
<sequence length="187" mass="21783">MEGLIGIVEKTRKLEEKAEKEYRKSLKKLKEPEYADIKNLLLRITIDTILHKNMLEAVKKSYEDALKLIEEFEGEEIADNTVLIPGVPMIAMPLDFGTLGARIPPEEILEEYFKEFPETAVIPEEKLNEIRDIIKEYLRLQEEMATLYGKLKEKVTHPILKTLMESTENNEKQHEKLLKKLAQRYGN</sequence>
<dbReference type="PATRIC" id="fig|55802.8.peg.423"/>
<dbReference type="SUPFAM" id="SSF47240">
    <property type="entry name" value="Ferritin-like"/>
    <property type="match status" value="1"/>
</dbReference>